<reference evidence="8" key="1">
    <citation type="journal article" date="2013" name="Science">
        <title>Comparative analysis of bat genomes provides insight into the evolution of flight and immunity.</title>
        <authorList>
            <person name="Zhang G."/>
            <person name="Cowled C."/>
            <person name="Shi Z."/>
            <person name="Huang Z."/>
            <person name="Bishop-Lilly K.A."/>
            <person name="Fang X."/>
            <person name="Wynne J.W."/>
            <person name="Xiong Z."/>
            <person name="Baker M.L."/>
            <person name="Zhao W."/>
            <person name="Tachedjian M."/>
            <person name="Zhu Y."/>
            <person name="Zhou P."/>
            <person name="Jiang X."/>
            <person name="Ng J."/>
            <person name="Yang L."/>
            <person name="Wu L."/>
            <person name="Xiao J."/>
            <person name="Feng Y."/>
            <person name="Chen Y."/>
            <person name="Sun X."/>
            <person name="Zhang Y."/>
            <person name="Marsh G.A."/>
            <person name="Crameri G."/>
            <person name="Broder C.C."/>
            <person name="Frey K.G."/>
            <person name="Wang L.F."/>
            <person name="Wang J."/>
        </authorList>
    </citation>
    <scope>NUCLEOTIDE SEQUENCE [LARGE SCALE GENOMIC DNA]</scope>
</reference>
<evidence type="ECO:0000256" key="4">
    <source>
        <dbReference type="PROSITE-ProRule" id="PRU00076"/>
    </source>
</evidence>
<protein>
    <submittedName>
        <fullName evidence="7">Agrin</fullName>
    </submittedName>
</protein>
<dbReference type="PROSITE" id="PS01186">
    <property type="entry name" value="EGF_2"/>
    <property type="match status" value="1"/>
</dbReference>
<dbReference type="GO" id="GO:0005604">
    <property type="term" value="C:basement membrane"/>
    <property type="evidence" value="ECO:0007669"/>
    <property type="project" value="UniProtKB-ARBA"/>
</dbReference>
<feature type="disulfide bond" evidence="4">
    <location>
        <begin position="147"/>
        <end position="156"/>
    </location>
</feature>
<dbReference type="CDD" id="cd00054">
    <property type="entry name" value="EGF_CA"/>
    <property type="match status" value="1"/>
</dbReference>
<evidence type="ECO:0000256" key="2">
    <source>
        <dbReference type="ARBA" id="ARBA00023157"/>
    </source>
</evidence>
<keyword evidence="4" id="KW-0245">EGF-like domain</keyword>
<name>L5LD98_MYODS</name>
<dbReference type="GO" id="GO:0007528">
    <property type="term" value="P:neuromuscular junction development"/>
    <property type="evidence" value="ECO:0007669"/>
    <property type="project" value="TreeGrafter"/>
</dbReference>
<dbReference type="GO" id="GO:0043113">
    <property type="term" value="P:receptor clustering"/>
    <property type="evidence" value="ECO:0007669"/>
    <property type="project" value="TreeGrafter"/>
</dbReference>
<dbReference type="SUPFAM" id="SSF57196">
    <property type="entry name" value="EGF/Laminin"/>
    <property type="match status" value="1"/>
</dbReference>
<dbReference type="Gene3D" id="2.10.25.10">
    <property type="entry name" value="Laminin"/>
    <property type="match status" value="1"/>
</dbReference>
<dbReference type="PROSITE" id="PS50026">
    <property type="entry name" value="EGF_3"/>
    <property type="match status" value="1"/>
</dbReference>
<evidence type="ECO:0000313" key="7">
    <source>
        <dbReference type="EMBL" id="ELK23608.1"/>
    </source>
</evidence>
<keyword evidence="3" id="KW-0325">Glycoprotein</keyword>
<dbReference type="SMART" id="SM00179">
    <property type="entry name" value="EGF_CA"/>
    <property type="match status" value="1"/>
</dbReference>
<dbReference type="GO" id="GO:0005886">
    <property type="term" value="C:plasma membrane"/>
    <property type="evidence" value="ECO:0007669"/>
    <property type="project" value="GOC"/>
</dbReference>
<sequence>LSRHWRQGTLSVDGEPPVLGQSPSGTDGLNLDTDLFVGGVPEDQAAVRTVARDQRPGQSQTHPPRAMARLLRASCLFSLLLAGLVPSLGQEKSKVALKGHQLLTWEHVVRAVDVSSFADHPCTQASGHPCLNGASCLPQEASYTCLCPGGFSGLHCEKGLMEKSAGDLDALAFDGRTYIEYLNAVTER</sequence>
<feature type="region of interest" description="Disordered" evidence="5">
    <location>
        <begin position="1"/>
        <end position="28"/>
    </location>
</feature>
<dbReference type="Pfam" id="PF00008">
    <property type="entry name" value="EGF"/>
    <property type="match status" value="1"/>
</dbReference>
<keyword evidence="2 4" id="KW-1015">Disulfide bond</keyword>
<evidence type="ECO:0000313" key="8">
    <source>
        <dbReference type="Proteomes" id="UP000010556"/>
    </source>
</evidence>
<dbReference type="PANTHER" id="PTHR15036:SF83">
    <property type="entry name" value="AGRIN"/>
    <property type="match status" value="1"/>
</dbReference>
<dbReference type="InterPro" id="IPR001881">
    <property type="entry name" value="EGF-like_Ca-bd_dom"/>
</dbReference>
<organism evidence="7 8">
    <name type="scientific">Myotis davidii</name>
    <name type="common">David's myotis</name>
    <dbReference type="NCBI Taxonomy" id="225400"/>
    <lineage>
        <taxon>Eukaryota</taxon>
        <taxon>Metazoa</taxon>
        <taxon>Chordata</taxon>
        <taxon>Craniata</taxon>
        <taxon>Vertebrata</taxon>
        <taxon>Euteleostomi</taxon>
        <taxon>Mammalia</taxon>
        <taxon>Eutheria</taxon>
        <taxon>Laurasiatheria</taxon>
        <taxon>Chiroptera</taxon>
        <taxon>Yangochiroptera</taxon>
        <taxon>Vespertilionidae</taxon>
        <taxon>Myotis</taxon>
    </lineage>
</organism>
<dbReference type="CDD" id="cd00110">
    <property type="entry name" value="LamG"/>
    <property type="match status" value="1"/>
</dbReference>
<dbReference type="eggNOG" id="KOG3509">
    <property type="taxonomic scope" value="Eukaryota"/>
</dbReference>
<proteinExistence type="predicted"/>
<comment type="caution">
    <text evidence="4">Lacks conserved residue(s) required for the propagation of feature annotation.</text>
</comment>
<dbReference type="AlphaFoldDB" id="L5LD98"/>
<dbReference type="Pfam" id="PF00054">
    <property type="entry name" value="Laminin_G_1"/>
    <property type="match status" value="1"/>
</dbReference>
<dbReference type="SUPFAM" id="SSF49899">
    <property type="entry name" value="Concanavalin A-like lectins/glucanases"/>
    <property type="match status" value="1"/>
</dbReference>
<gene>
    <name evidence="7" type="ORF">MDA_GLEAN10007535</name>
</gene>
<evidence type="ECO:0000256" key="3">
    <source>
        <dbReference type="ARBA" id="ARBA00023180"/>
    </source>
</evidence>
<dbReference type="Gene3D" id="2.60.120.200">
    <property type="match status" value="1"/>
</dbReference>
<dbReference type="InterPro" id="IPR001791">
    <property type="entry name" value="Laminin_G"/>
</dbReference>
<dbReference type="GO" id="GO:0005509">
    <property type="term" value="F:calcium ion binding"/>
    <property type="evidence" value="ECO:0007669"/>
    <property type="project" value="InterPro"/>
</dbReference>
<dbReference type="Proteomes" id="UP000010556">
    <property type="component" value="Unassembled WGS sequence"/>
</dbReference>
<dbReference type="InterPro" id="IPR050372">
    <property type="entry name" value="Neurexin-related_CASP"/>
</dbReference>
<keyword evidence="1" id="KW-0677">Repeat</keyword>
<dbReference type="PROSITE" id="PS00022">
    <property type="entry name" value="EGF_1"/>
    <property type="match status" value="1"/>
</dbReference>
<accession>L5LD98</accession>
<evidence type="ECO:0000256" key="5">
    <source>
        <dbReference type="SAM" id="MobiDB-lite"/>
    </source>
</evidence>
<feature type="domain" description="EGF-like" evidence="6">
    <location>
        <begin position="118"/>
        <end position="157"/>
    </location>
</feature>
<dbReference type="SMART" id="SM00181">
    <property type="entry name" value="EGF"/>
    <property type="match status" value="1"/>
</dbReference>
<evidence type="ECO:0000256" key="1">
    <source>
        <dbReference type="ARBA" id="ARBA00022737"/>
    </source>
</evidence>
<dbReference type="InterPro" id="IPR000742">
    <property type="entry name" value="EGF"/>
</dbReference>
<feature type="non-terminal residue" evidence="7">
    <location>
        <position position="1"/>
    </location>
</feature>
<dbReference type="EMBL" id="KB113360">
    <property type="protein sequence ID" value="ELK23608.1"/>
    <property type="molecule type" value="Genomic_DNA"/>
</dbReference>
<evidence type="ECO:0000259" key="6">
    <source>
        <dbReference type="PROSITE" id="PS50026"/>
    </source>
</evidence>
<dbReference type="PANTHER" id="PTHR15036">
    <property type="entry name" value="PIKACHURIN-LIKE PROTEIN"/>
    <property type="match status" value="1"/>
</dbReference>
<keyword evidence="8" id="KW-1185">Reference proteome</keyword>
<dbReference type="FunFam" id="2.10.25.10:FF:000228">
    <property type="entry name" value="agrin isoform X1"/>
    <property type="match status" value="1"/>
</dbReference>
<dbReference type="InterPro" id="IPR013320">
    <property type="entry name" value="ConA-like_dom_sf"/>
</dbReference>